<keyword evidence="3 5" id="KW-0067">ATP-binding</keyword>
<evidence type="ECO:0000313" key="5">
    <source>
        <dbReference type="EMBL" id="GAA2130081.1"/>
    </source>
</evidence>
<dbReference type="InterPro" id="IPR003593">
    <property type="entry name" value="AAA+_ATPase"/>
</dbReference>
<evidence type="ECO:0000256" key="1">
    <source>
        <dbReference type="ARBA" id="ARBA00022448"/>
    </source>
</evidence>
<evidence type="ECO:0000313" key="6">
    <source>
        <dbReference type="Proteomes" id="UP001500575"/>
    </source>
</evidence>
<dbReference type="PROSITE" id="PS50893">
    <property type="entry name" value="ABC_TRANSPORTER_2"/>
    <property type="match status" value="1"/>
</dbReference>
<sequence>MSAPTALPYVAHVARDEVIQHAAVRLVGVTKTFGSVTAVDDLDLEIRDGEFFSMLGPSGSGKTTVLRMIAGFEAPTSGRVFLGGVDVTREAPFNRDVNTVFQDYALFPHMDVLTNVEYGLRVKKVPRGERRERALAALDTVRLTGYADRRPTQLSGGQRQRVALARALVNRPKVLLLDEPLGALDLKLRREMQIELKQIQREVGITFCFVTHDQEEALTMSDRIAVFNHGRVEQVATPTELYEAPQSSFVAGFVGTSNLLTGADARAVFGREGTFSIRPEKVQLDEDAGGPPKASGVVQAVVYLGSVNHYLVELDGGSTLTVLRQNLHGTADQALGRRGERVDLTWADEHVIDLGTEAGSPAAGVPAEEGGIP</sequence>
<accession>A0ABN2YNT6</accession>
<reference evidence="5 6" key="1">
    <citation type="journal article" date="2019" name="Int. J. Syst. Evol. Microbiol.">
        <title>The Global Catalogue of Microorganisms (GCM) 10K type strain sequencing project: providing services to taxonomists for standard genome sequencing and annotation.</title>
        <authorList>
            <consortium name="The Broad Institute Genomics Platform"/>
            <consortium name="The Broad Institute Genome Sequencing Center for Infectious Disease"/>
            <person name="Wu L."/>
            <person name="Ma J."/>
        </authorList>
    </citation>
    <scope>NUCLEOTIDE SEQUENCE [LARGE SCALE GENOMIC DNA]</scope>
    <source>
        <strain evidence="5 6">JCM 16021</strain>
    </source>
</reference>
<dbReference type="SUPFAM" id="SSF52540">
    <property type="entry name" value="P-loop containing nucleoside triphosphate hydrolases"/>
    <property type="match status" value="1"/>
</dbReference>
<dbReference type="InterPro" id="IPR003439">
    <property type="entry name" value="ABC_transporter-like_ATP-bd"/>
</dbReference>
<protein>
    <submittedName>
        <fullName evidence="5">ABC transporter ATP-binding protein</fullName>
    </submittedName>
</protein>
<gene>
    <name evidence="5" type="ORF">GCM10009843_32330</name>
</gene>
<proteinExistence type="predicted"/>
<dbReference type="InterPro" id="IPR027417">
    <property type="entry name" value="P-loop_NTPase"/>
</dbReference>
<dbReference type="GO" id="GO:0005524">
    <property type="term" value="F:ATP binding"/>
    <property type="evidence" value="ECO:0007669"/>
    <property type="project" value="UniProtKB-KW"/>
</dbReference>
<keyword evidence="6" id="KW-1185">Reference proteome</keyword>
<dbReference type="Pfam" id="PF00005">
    <property type="entry name" value="ABC_tran"/>
    <property type="match status" value="1"/>
</dbReference>
<dbReference type="Proteomes" id="UP001500575">
    <property type="component" value="Unassembled WGS sequence"/>
</dbReference>
<dbReference type="InterPro" id="IPR008995">
    <property type="entry name" value="Mo/tungstate-bd_C_term_dom"/>
</dbReference>
<evidence type="ECO:0000256" key="2">
    <source>
        <dbReference type="ARBA" id="ARBA00022741"/>
    </source>
</evidence>
<dbReference type="PROSITE" id="PS00211">
    <property type="entry name" value="ABC_TRANSPORTER_1"/>
    <property type="match status" value="1"/>
</dbReference>
<dbReference type="SMART" id="SM00382">
    <property type="entry name" value="AAA"/>
    <property type="match status" value="1"/>
</dbReference>
<evidence type="ECO:0000256" key="3">
    <source>
        <dbReference type="ARBA" id="ARBA00022840"/>
    </source>
</evidence>
<dbReference type="PANTHER" id="PTHR42781">
    <property type="entry name" value="SPERMIDINE/PUTRESCINE IMPORT ATP-BINDING PROTEIN POTA"/>
    <property type="match status" value="1"/>
</dbReference>
<dbReference type="InterPro" id="IPR050093">
    <property type="entry name" value="ABC_SmlMolc_Importer"/>
</dbReference>
<keyword evidence="1" id="KW-0813">Transport</keyword>
<organism evidence="5 6">
    <name type="scientific">Nocardioides bigeumensis</name>
    <dbReference type="NCBI Taxonomy" id="433657"/>
    <lineage>
        <taxon>Bacteria</taxon>
        <taxon>Bacillati</taxon>
        <taxon>Actinomycetota</taxon>
        <taxon>Actinomycetes</taxon>
        <taxon>Propionibacteriales</taxon>
        <taxon>Nocardioidaceae</taxon>
        <taxon>Nocardioides</taxon>
    </lineage>
</organism>
<dbReference type="SUPFAM" id="SSF50331">
    <property type="entry name" value="MOP-like"/>
    <property type="match status" value="1"/>
</dbReference>
<feature type="domain" description="ABC transporter" evidence="4">
    <location>
        <begin position="24"/>
        <end position="254"/>
    </location>
</feature>
<name>A0ABN2YNT6_9ACTN</name>
<dbReference type="InterPro" id="IPR013611">
    <property type="entry name" value="Transp-assoc_OB_typ2"/>
</dbReference>
<evidence type="ECO:0000259" key="4">
    <source>
        <dbReference type="PROSITE" id="PS50893"/>
    </source>
</evidence>
<dbReference type="Gene3D" id="3.40.50.300">
    <property type="entry name" value="P-loop containing nucleotide triphosphate hydrolases"/>
    <property type="match status" value="1"/>
</dbReference>
<comment type="caution">
    <text evidence="5">The sequence shown here is derived from an EMBL/GenBank/DDBJ whole genome shotgun (WGS) entry which is preliminary data.</text>
</comment>
<dbReference type="Pfam" id="PF08402">
    <property type="entry name" value="TOBE_2"/>
    <property type="match status" value="1"/>
</dbReference>
<keyword evidence="2" id="KW-0547">Nucleotide-binding</keyword>
<dbReference type="PANTHER" id="PTHR42781:SF4">
    <property type="entry name" value="SPERMIDINE_PUTRESCINE IMPORT ATP-BINDING PROTEIN POTA"/>
    <property type="match status" value="1"/>
</dbReference>
<dbReference type="EMBL" id="BAAAQQ010000013">
    <property type="protein sequence ID" value="GAA2130081.1"/>
    <property type="molecule type" value="Genomic_DNA"/>
</dbReference>
<dbReference type="InterPro" id="IPR017871">
    <property type="entry name" value="ABC_transporter-like_CS"/>
</dbReference>